<dbReference type="EMBL" id="RDQH01000339">
    <property type="protein sequence ID" value="RXH80072.1"/>
    <property type="molecule type" value="Genomic_DNA"/>
</dbReference>
<dbReference type="SUPFAM" id="SSF49599">
    <property type="entry name" value="TRAF domain-like"/>
    <property type="match status" value="1"/>
</dbReference>
<dbReference type="AlphaFoldDB" id="A0A498ID54"/>
<dbReference type="PANTHER" id="PTHR46162">
    <property type="entry name" value="TRAF-LIKE FAMILY PROTEIN"/>
    <property type="match status" value="1"/>
</dbReference>
<feature type="domain" description="MATH" evidence="2">
    <location>
        <begin position="53"/>
        <end position="91"/>
    </location>
</feature>
<evidence type="ECO:0000313" key="3">
    <source>
        <dbReference type="EMBL" id="RXH80072.1"/>
    </source>
</evidence>
<proteinExistence type="predicted"/>
<dbReference type="STRING" id="3750.A0A498ID54"/>
<dbReference type="Proteomes" id="UP000290289">
    <property type="component" value="Chromosome 13"/>
</dbReference>
<feature type="chain" id="PRO_5019852704" description="MATH domain-containing protein" evidence="1">
    <location>
        <begin position="19"/>
        <end position="91"/>
    </location>
</feature>
<name>A0A498ID54_MALDO</name>
<keyword evidence="1" id="KW-0732">Signal</keyword>
<keyword evidence="4" id="KW-1185">Reference proteome</keyword>
<evidence type="ECO:0000256" key="1">
    <source>
        <dbReference type="SAM" id="SignalP"/>
    </source>
</evidence>
<evidence type="ECO:0000259" key="2">
    <source>
        <dbReference type="PROSITE" id="PS50144"/>
    </source>
</evidence>
<accession>A0A498ID54</accession>
<sequence length="91" mass="10308">MFLVLQAYLLSFTDASNGYVINDSWVIGAEVFVRIEKRDGKVESILTIKDAVIHKHVWKVENFSKLGDDLYKSEPFTAGNSISAWTFILLP</sequence>
<gene>
    <name evidence="3" type="ORF">DVH24_041219</name>
</gene>
<organism evidence="3 4">
    <name type="scientific">Malus domestica</name>
    <name type="common">Apple</name>
    <name type="synonym">Pyrus malus</name>
    <dbReference type="NCBI Taxonomy" id="3750"/>
    <lineage>
        <taxon>Eukaryota</taxon>
        <taxon>Viridiplantae</taxon>
        <taxon>Streptophyta</taxon>
        <taxon>Embryophyta</taxon>
        <taxon>Tracheophyta</taxon>
        <taxon>Spermatophyta</taxon>
        <taxon>Magnoliopsida</taxon>
        <taxon>eudicotyledons</taxon>
        <taxon>Gunneridae</taxon>
        <taxon>Pentapetalae</taxon>
        <taxon>rosids</taxon>
        <taxon>fabids</taxon>
        <taxon>Rosales</taxon>
        <taxon>Rosaceae</taxon>
        <taxon>Amygdaloideae</taxon>
        <taxon>Maleae</taxon>
        <taxon>Malus</taxon>
    </lineage>
</organism>
<evidence type="ECO:0000313" key="4">
    <source>
        <dbReference type="Proteomes" id="UP000290289"/>
    </source>
</evidence>
<dbReference type="PROSITE" id="PS50144">
    <property type="entry name" value="MATH"/>
    <property type="match status" value="1"/>
</dbReference>
<protein>
    <recommendedName>
        <fullName evidence="2">MATH domain-containing protein</fullName>
    </recommendedName>
</protein>
<feature type="signal peptide" evidence="1">
    <location>
        <begin position="1"/>
        <end position="18"/>
    </location>
</feature>
<dbReference type="PANTHER" id="PTHR46162:SF2">
    <property type="entry name" value="ANKYRIN REPEAT-CONTAINING PROTEIN-RELATED"/>
    <property type="match status" value="1"/>
</dbReference>
<reference evidence="3 4" key="1">
    <citation type="submission" date="2018-10" db="EMBL/GenBank/DDBJ databases">
        <title>A high-quality apple genome assembly.</title>
        <authorList>
            <person name="Hu J."/>
        </authorList>
    </citation>
    <scope>NUCLEOTIDE SEQUENCE [LARGE SCALE GENOMIC DNA]</scope>
    <source>
        <strain evidence="4">cv. HFTH1</strain>
        <tissue evidence="3">Young leaf</tissue>
    </source>
</reference>
<comment type="caution">
    <text evidence="3">The sequence shown here is derived from an EMBL/GenBank/DDBJ whole genome shotgun (WGS) entry which is preliminary data.</text>
</comment>
<dbReference type="InterPro" id="IPR002083">
    <property type="entry name" value="MATH/TRAF_dom"/>
</dbReference>